<evidence type="ECO:0000256" key="1">
    <source>
        <dbReference type="ARBA" id="ARBA00004651"/>
    </source>
</evidence>
<sequence length="284" mass="29762">MHDRAHRPDLLERVPPTALVLASMASIQFGAAFAKGLFGLLGGSGTVTLRVLFAALMLLIFTRPRLRGLPPRSLALLAAFGLSLGLMNLAFYLSLERLPLGVAVTLEFVGPLGVALFGTRRRRDLMWVGLAALGVLLLNPLSSGLDPVGVLLALFAGLMWAAYIVLGSRIGQVIPGGGSIALVMLVAALVVLPFGAEQALPALTRPELLLGGLVVALLSSALPYTLELEALRRMPRQTFGILMSLEPAVAATAGWLILGESLGWMQLAAIACVVAASLGTTRSK</sequence>
<dbReference type="InterPro" id="IPR037185">
    <property type="entry name" value="EmrE-like"/>
</dbReference>
<feature type="domain" description="EamA" evidence="7">
    <location>
        <begin position="149"/>
        <end position="280"/>
    </location>
</feature>
<feature type="transmembrane region" description="Helical" evidence="6">
    <location>
        <begin position="125"/>
        <end position="142"/>
    </location>
</feature>
<dbReference type="Gene3D" id="1.10.3730.20">
    <property type="match status" value="1"/>
</dbReference>
<dbReference type="EMBL" id="JACHHG010000002">
    <property type="protein sequence ID" value="MBB6097050.1"/>
    <property type="molecule type" value="Genomic_DNA"/>
</dbReference>
<evidence type="ECO:0000256" key="5">
    <source>
        <dbReference type="ARBA" id="ARBA00023136"/>
    </source>
</evidence>
<evidence type="ECO:0000256" key="2">
    <source>
        <dbReference type="ARBA" id="ARBA00022475"/>
    </source>
</evidence>
<dbReference type="PANTHER" id="PTHR42920:SF5">
    <property type="entry name" value="EAMA DOMAIN-CONTAINING PROTEIN"/>
    <property type="match status" value="1"/>
</dbReference>
<dbReference type="GO" id="GO:0005886">
    <property type="term" value="C:plasma membrane"/>
    <property type="evidence" value="ECO:0007669"/>
    <property type="project" value="UniProtKB-SubCell"/>
</dbReference>
<evidence type="ECO:0000313" key="9">
    <source>
        <dbReference type="Proteomes" id="UP000569951"/>
    </source>
</evidence>
<accession>A0A841HXX4</accession>
<protein>
    <submittedName>
        <fullName evidence="8">Inner membrane transporter RhtA</fullName>
    </submittedName>
</protein>
<dbReference type="Proteomes" id="UP000569951">
    <property type="component" value="Unassembled WGS sequence"/>
</dbReference>
<feature type="transmembrane region" description="Helical" evidence="6">
    <location>
        <begin position="40"/>
        <end position="62"/>
    </location>
</feature>
<keyword evidence="3 6" id="KW-0812">Transmembrane</keyword>
<keyword evidence="4 6" id="KW-1133">Transmembrane helix</keyword>
<keyword evidence="2" id="KW-1003">Cell membrane</keyword>
<evidence type="ECO:0000256" key="4">
    <source>
        <dbReference type="ARBA" id="ARBA00022989"/>
    </source>
</evidence>
<name>A0A841HXX4_9DEIO</name>
<evidence type="ECO:0000256" key="6">
    <source>
        <dbReference type="SAM" id="Phobius"/>
    </source>
</evidence>
<keyword evidence="9" id="KW-1185">Reference proteome</keyword>
<feature type="transmembrane region" description="Helical" evidence="6">
    <location>
        <begin position="238"/>
        <end position="258"/>
    </location>
</feature>
<dbReference type="AlphaFoldDB" id="A0A841HXX4"/>
<feature type="transmembrane region" description="Helical" evidence="6">
    <location>
        <begin position="208"/>
        <end position="226"/>
    </location>
</feature>
<feature type="transmembrane region" description="Helical" evidence="6">
    <location>
        <begin position="148"/>
        <end position="166"/>
    </location>
</feature>
<comment type="subcellular location">
    <subcellularLocation>
        <location evidence="1">Cell membrane</location>
        <topology evidence="1">Multi-pass membrane protein</topology>
    </subcellularLocation>
</comment>
<organism evidence="8 9">
    <name type="scientific">Deinobacterium chartae</name>
    <dbReference type="NCBI Taxonomy" id="521158"/>
    <lineage>
        <taxon>Bacteria</taxon>
        <taxon>Thermotogati</taxon>
        <taxon>Deinococcota</taxon>
        <taxon>Deinococci</taxon>
        <taxon>Deinococcales</taxon>
        <taxon>Deinococcaceae</taxon>
        <taxon>Deinobacterium</taxon>
    </lineage>
</organism>
<proteinExistence type="predicted"/>
<dbReference type="InterPro" id="IPR000620">
    <property type="entry name" value="EamA_dom"/>
</dbReference>
<feature type="transmembrane region" description="Helical" evidence="6">
    <location>
        <begin position="264"/>
        <end position="281"/>
    </location>
</feature>
<feature type="transmembrane region" description="Helical" evidence="6">
    <location>
        <begin position="173"/>
        <end position="196"/>
    </location>
</feature>
<feature type="transmembrane region" description="Helical" evidence="6">
    <location>
        <begin position="100"/>
        <end position="118"/>
    </location>
</feature>
<evidence type="ECO:0000313" key="8">
    <source>
        <dbReference type="EMBL" id="MBB6097050.1"/>
    </source>
</evidence>
<keyword evidence="5 6" id="KW-0472">Membrane</keyword>
<evidence type="ECO:0000259" key="7">
    <source>
        <dbReference type="Pfam" id="PF00892"/>
    </source>
</evidence>
<dbReference type="Pfam" id="PF00892">
    <property type="entry name" value="EamA"/>
    <property type="match status" value="1"/>
</dbReference>
<dbReference type="RefSeq" id="WP_183984124.1">
    <property type="nucleotide sequence ID" value="NZ_JACHHG010000002.1"/>
</dbReference>
<reference evidence="8 9" key="1">
    <citation type="submission" date="2020-08" db="EMBL/GenBank/DDBJ databases">
        <title>Genomic Encyclopedia of Type Strains, Phase IV (KMG-IV): sequencing the most valuable type-strain genomes for metagenomic binning, comparative biology and taxonomic classification.</title>
        <authorList>
            <person name="Goeker M."/>
        </authorList>
    </citation>
    <scope>NUCLEOTIDE SEQUENCE [LARGE SCALE GENOMIC DNA]</scope>
    <source>
        <strain evidence="8 9">DSM 21458</strain>
    </source>
</reference>
<comment type="caution">
    <text evidence="8">The sequence shown here is derived from an EMBL/GenBank/DDBJ whole genome shotgun (WGS) entry which is preliminary data.</text>
</comment>
<dbReference type="SUPFAM" id="SSF103481">
    <property type="entry name" value="Multidrug resistance efflux transporter EmrE"/>
    <property type="match status" value="2"/>
</dbReference>
<evidence type="ECO:0000256" key="3">
    <source>
        <dbReference type="ARBA" id="ARBA00022692"/>
    </source>
</evidence>
<feature type="transmembrane region" description="Helical" evidence="6">
    <location>
        <begin position="74"/>
        <end position="94"/>
    </location>
</feature>
<dbReference type="PANTHER" id="PTHR42920">
    <property type="entry name" value="OS03G0707200 PROTEIN-RELATED"/>
    <property type="match status" value="1"/>
</dbReference>
<dbReference type="InterPro" id="IPR051258">
    <property type="entry name" value="Diverse_Substrate_Transporter"/>
</dbReference>
<gene>
    <name evidence="8" type="ORF">HNR42_000464</name>
</gene>